<dbReference type="OrthoDB" id="3648748at2759"/>
<evidence type="ECO:0000313" key="2">
    <source>
        <dbReference type="EMBL" id="USW50720.1"/>
    </source>
</evidence>
<feature type="region of interest" description="Disordered" evidence="1">
    <location>
        <begin position="190"/>
        <end position="266"/>
    </location>
</feature>
<organism evidence="2 3">
    <name type="scientific">Septoria linicola</name>
    <dbReference type="NCBI Taxonomy" id="215465"/>
    <lineage>
        <taxon>Eukaryota</taxon>
        <taxon>Fungi</taxon>
        <taxon>Dikarya</taxon>
        <taxon>Ascomycota</taxon>
        <taxon>Pezizomycotina</taxon>
        <taxon>Dothideomycetes</taxon>
        <taxon>Dothideomycetidae</taxon>
        <taxon>Mycosphaerellales</taxon>
        <taxon>Mycosphaerellaceae</taxon>
        <taxon>Septoria</taxon>
    </lineage>
</organism>
<keyword evidence="3" id="KW-1185">Reference proteome</keyword>
<evidence type="ECO:0000256" key="1">
    <source>
        <dbReference type="SAM" id="MobiDB-lite"/>
    </source>
</evidence>
<feature type="compositionally biased region" description="Low complexity" evidence="1">
    <location>
        <begin position="190"/>
        <end position="264"/>
    </location>
</feature>
<reference evidence="2" key="1">
    <citation type="submission" date="2022-06" db="EMBL/GenBank/DDBJ databases">
        <title>Complete genome sequences of two strains of the flax pathogen Septoria linicola.</title>
        <authorList>
            <person name="Lapalu N."/>
            <person name="Simon A."/>
            <person name="Demenou B."/>
            <person name="Paumier D."/>
            <person name="Guillot M.-P."/>
            <person name="Gout L."/>
            <person name="Valade R."/>
        </authorList>
    </citation>
    <scope>NUCLEOTIDE SEQUENCE</scope>
    <source>
        <strain evidence="2">SE15195</strain>
    </source>
</reference>
<gene>
    <name evidence="2" type="ORF">Slin15195_G040390</name>
</gene>
<sequence length="287" mass="29562">MVDTGPNVLGDLIAGISSDSWYSIQAFASDYYLGLNDTTTDTPVPAQLSNVEDPTLWQFVASGPEASQGVYALRSKAAEGRFCLYSGCSGPEICVEGPSVQPCGNDTGQFQLYNSSSESGGVIFTTYQSDGRSALSVFSGSSEGDPIEGTDLAVSNTEEGDYLWAIRREETVDDAAFPVTFTPIYATAPTSSTTSISSSTTQSSSSTTGAGEGPSTTTQTTIITSTPATTTTESASPAESSTETTTSETSETSAPAQQPGSSASRTDLSVKAVVAGLAFFSLLGLSM</sequence>
<evidence type="ECO:0000313" key="3">
    <source>
        <dbReference type="Proteomes" id="UP001056384"/>
    </source>
</evidence>
<protein>
    <submittedName>
        <fullName evidence="2">Uncharacterized protein</fullName>
    </submittedName>
</protein>
<name>A0A9Q9AKJ2_9PEZI</name>
<dbReference type="EMBL" id="CP099420">
    <property type="protein sequence ID" value="USW50720.1"/>
    <property type="molecule type" value="Genomic_DNA"/>
</dbReference>
<dbReference type="AlphaFoldDB" id="A0A9Q9AKJ2"/>
<proteinExistence type="predicted"/>
<dbReference type="Proteomes" id="UP001056384">
    <property type="component" value="Chromosome 3"/>
</dbReference>
<accession>A0A9Q9AKJ2</accession>